<proteinExistence type="predicted"/>
<dbReference type="EMBL" id="MN740364">
    <property type="protein sequence ID" value="QHU02837.1"/>
    <property type="molecule type" value="Genomic_DNA"/>
</dbReference>
<name>A0A6C0JEB5_9ZZZZ</name>
<accession>A0A6C0JEB5</accession>
<sequence length="271" mass="31749">MDYDLLPGDDDTYTNTNTKHVVGPYTRRHNTSTSNIDLEEEVSILRDDLYNTNVRIDDLLYTINQLKLYIASTHKADTVMRNEPHQSQNESKVIKNKYECSTNINEKCPILTFQTFVTNITIFGEESTFTLDKFFETSIDSALKHFITDIIDQWKNKYVDDILPMRVNQNKLEIFDEDKTIKTNHIQSKKNCWLKCKNKHAEYIVNTIFDKVMQSFVIWQNQNVIEIAAETHLQQLYHSQLKRIMPLRTVLTSTKLTKMINIIKDSVSKTI</sequence>
<organism evidence="1">
    <name type="scientific">viral metagenome</name>
    <dbReference type="NCBI Taxonomy" id="1070528"/>
    <lineage>
        <taxon>unclassified sequences</taxon>
        <taxon>metagenomes</taxon>
        <taxon>organismal metagenomes</taxon>
    </lineage>
</organism>
<reference evidence="1" key="1">
    <citation type="journal article" date="2020" name="Nature">
        <title>Giant virus diversity and host interactions through global metagenomics.</title>
        <authorList>
            <person name="Schulz F."/>
            <person name="Roux S."/>
            <person name="Paez-Espino D."/>
            <person name="Jungbluth S."/>
            <person name="Walsh D.A."/>
            <person name="Denef V.J."/>
            <person name="McMahon K.D."/>
            <person name="Konstantinidis K.T."/>
            <person name="Eloe-Fadrosh E.A."/>
            <person name="Kyrpides N.C."/>
            <person name="Woyke T."/>
        </authorList>
    </citation>
    <scope>NUCLEOTIDE SEQUENCE</scope>
    <source>
        <strain evidence="1">GVMAG-M-3300025880-76</strain>
    </source>
</reference>
<protein>
    <submittedName>
        <fullName evidence="1">Uncharacterized protein</fullName>
    </submittedName>
</protein>
<dbReference type="AlphaFoldDB" id="A0A6C0JEB5"/>
<evidence type="ECO:0000313" key="1">
    <source>
        <dbReference type="EMBL" id="QHU02837.1"/>
    </source>
</evidence>